<gene>
    <name evidence="1" type="ORF">GA0074695_3300</name>
</gene>
<proteinExistence type="predicted"/>
<evidence type="ECO:0000313" key="2">
    <source>
        <dbReference type="Proteomes" id="UP000198242"/>
    </source>
</evidence>
<accession>A0A1C4XH77</accession>
<dbReference type="EMBL" id="LT607411">
    <property type="protein sequence ID" value="SCF07716.1"/>
    <property type="molecule type" value="Genomic_DNA"/>
</dbReference>
<reference evidence="2" key="1">
    <citation type="submission" date="2016-06" db="EMBL/GenBank/DDBJ databases">
        <authorList>
            <person name="Varghese N."/>
            <person name="Submissions Spin"/>
        </authorList>
    </citation>
    <scope>NUCLEOTIDE SEQUENCE [LARGE SCALE GENOMIC DNA]</scope>
    <source>
        <strain evidence="2">DSM 43909</strain>
    </source>
</reference>
<evidence type="ECO:0000313" key="1">
    <source>
        <dbReference type="EMBL" id="SCF07716.1"/>
    </source>
</evidence>
<organism evidence="1 2">
    <name type="scientific">Micromonospora viridifaciens</name>
    <dbReference type="NCBI Taxonomy" id="1881"/>
    <lineage>
        <taxon>Bacteria</taxon>
        <taxon>Bacillati</taxon>
        <taxon>Actinomycetota</taxon>
        <taxon>Actinomycetes</taxon>
        <taxon>Micromonosporales</taxon>
        <taxon>Micromonosporaceae</taxon>
        <taxon>Micromonospora</taxon>
    </lineage>
</organism>
<dbReference type="AlphaFoldDB" id="A0A1C4XH77"/>
<name>A0A1C4XH77_MICVI</name>
<protein>
    <submittedName>
        <fullName evidence="1">Uncharacterized protein</fullName>
    </submittedName>
</protein>
<dbReference type="Proteomes" id="UP000198242">
    <property type="component" value="Chromosome I"/>
</dbReference>
<keyword evidence="2" id="KW-1185">Reference proteome</keyword>
<sequence>MIIDARRLLAILTVLVTATVVGMPTAVAANAAVLPINDLGSGTYLGFQGGLYPAGRNTMPDAHRSAGVNRALRVRPLDTTGTPSANGKYVLLSIGMSNTTQEFCSSETGGQCAPYSFIGQAAADPRVNHDKLAIVDGAAGGQTADTWDSPTDANYDRVRDTRLAPLGLTERQVQVAWVKVANAGPSASLPATNADAYRLVTQQGNILRALKKRYPNLQQVFFSSRIYAGYATTGLNPEPYAYETGFGVKWVIQAQITQMSGGGTDPRAGNLAYDSAAPWAAWGPYLWANGLQPRSDGLTWERSDFGSDGTHPSASGRQKVASMLLRFFATSPHTACWFTVGGTCG</sequence>